<organism evidence="1 2">
    <name type="scientific">Rhizobium leguminosarum</name>
    <dbReference type="NCBI Taxonomy" id="384"/>
    <lineage>
        <taxon>Bacteria</taxon>
        <taxon>Pseudomonadati</taxon>
        <taxon>Pseudomonadota</taxon>
        <taxon>Alphaproteobacteria</taxon>
        <taxon>Hyphomicrobiales</taxon>
        <taxon>Rhizobiaceae</taxon>
        <taxon>Rhizobium/Agrobacterium group</taxon>
        <taxon>Rhizobium</taxon>
    </lineage>
</organism>
<evidence type="ECO:0000313" key="2">
    <source>
        <dbReference type="Proteomes" id="UP000092691"/>
    </source>
</evidence>
<accession>A0A1B1CLE6</accession>
<dbReference type="EMBL" id="CP016289">
    <property type="protein sequence ID" value="ANP90593.1"/>
    <property type="molecule type" value="Genomic_DNA"/>
</dbReference>
<sequence>MDAEMRQAFWVYTQVCRRLEMPIRKTFETEYLNSWAEYYFYAAGAKRCSGSNDFPPKRIYLAWHQPEAPRLMAWIARLGALTLLAQQARWMVDLMGEGNTLLFRSRGSLARLMRSLKGGQPVACMFDYCYAETASVDAMFLGFSSRTPSGLLTLAARFGYELVLVSYLDGDARIVATVDAAGQPPKELASLINHHLQQQILRDPSRWLLWPSLNSRWSAQA</sequence>
<dbReference type="AlphaFoldDB" id="A0A1B1CLE6"/>
<geneLocation type="plasmid" evidence="1 2">
    <name>unnamed2</name>
</geneLocation>
<dbReference type="Proteomes" id="UP000092691">
    <property type="component" value="Plasmid unnamed2"/>
</dbReference>
<proteinExistence type="predicted"/>
<gene>
    <name evidence="1" type="ORF">BA011_32315</name>
</gene>
<protein>
    <submittedName>
        <fullName evidence="1">Uncharacterized protein</fullName>
    </submittedName>
</protein>
<name>A0A1B1CLE6_RHILE</name>
<reference evidence="1 2" key="1">
    <citation type="submission" date="2016-06" db="EMBL/GenBank/DDBJ databases">
        <title>Microsymbionts genomes from the relict species Vavilovia formosa.</title>
        <authorList>
            <person name="Chirak E."/>
            <person name="Kimeklis A."/>
            <person name="Andronov E."/>
        </authorList>
    </citation>
    <scope>NUCLEOTIDE SEQUENCE [LARGE SCALE GENOMIC DNA]</scope>
    <source>
        <strain evidence="1 2">Vaf10</strain>
        <plasmid evidence="2">Plasmid unnamed2</plasmid>
    </source>
</reference>
<keyword evidence="1" id="KW-0614">Plasmid</keyword>
<evidence type="ECO:0000313" key="1">
    <source>
        <dbReference type="EMBL" id="ANP90593.1"/>
    </source>
</evidence>